<keyword evidence="2" id="KW-1185">Reference proteome</keyword>
<name>A0AAE0BHG9_9CHLO</name>
<proteinExistence type="predicted"/>
<sequence>MHTLALCHIFQVVADDGADAFAAAMAEYGASAVLACGRRPTSATGSIDVSAAYGFSVAGSGGGVLAELHGLTSQVQAMEEKIWVHLAHTSLLEEDAYGHCGPPTGALSAGGAVAGDMPRQVVPHMGGASVGGATTGAVARITVPTKEFPAVSI</sequence>
<accession>A0AAE0BHG9</accession>
<protein>
    <submittedName>
        <fullName evidence="1">Uncharacterized protein</fullName>
    </submittedName>
</protein>
<dbReference type="Proteomes" id="UP001190700">
    <property type="component" value="Unassembled WGS sequence"/>
</dbReference>
<evidence type="ECO:0000313" key="1">
    <source>
        <dbReference type="EMBL" id="KAK3235729.1"/>
    </source>
</evidence>
<comment type="caution">
    <text evidence="1">The sequence shown here is derived from an EMBL/GenBank/DDBJ whole genome shotgun (WGS) entry which is preliminary data.</text>
</comment>
<evidence type="ECO:0000313" key="2">
    <source>
        <dbReference type="Proteomes" id="UP001190700"/>
    </source>
</evidence>
<organism evidence="1 2">
    <name type="scientific">Cymbomonas tetramitiformis</name>
    <dbReference type="NCBI Taxonomy" id="36881"/>
    <lineage>
        <taxon>Eukaryota</taxon>
        <taxon>Viridiplantae</taxon>
        <taxon>Chlorophyta</taxon>
        <taxon>Pyramimonadophyceae</taxon>
        <taxon>Pyramimonadales</taxon>
        <taxon>Pyramimonadaceae</taxon>
        <taxon>Cymbomonas</taxon>
    </lineage>
</organism>
<dbReference type="EMBL" id="LGRX02035230">
    <property type="protein sequence ID" value="KAK3235729.1"/>
    <property type="molecule type" value="Genomic_DNA"/>
</dbReference>
<dbReference type="AlphaFoldDB" id="A0AAE0BHG9"/>
<reference evidence="1 2" key="1">
    <citation type="journal article" date="2015" name="Genome Biol. Evol.">
        <title>Comparative Genomics of a Bacterivorous Green Alga Reveals Evolutionary Causalities and Consequences of Phago-Mixotrophic Mode of Nutrition.</title>
        <authorList>
            <person name="Burns J.A."/>
            <person name="Paasch A."/>
            <person name="Narechania A."/>
            <person name="Kim E."/>
        </authorList>
    </citation>
    <scope>NUCLEOTIDE SEQUENCE [LARGE SCALE GENOMIC DNA]</scope>
    <source>
        <strain evidence="1 2">PLY_AMNH</strain>
    </source>
</reference>
<gene>
    <name evidence="1" type="ORF">CYMTET_54089</name>
</gene>